<protein>
    <recommendedName>
        <fullName evidence="3">L-Fucosyltransferase</fullName>
        <ecNumber evidence="3">2.4.1.-</ecNumber>
    </recommendedName>
</protein>
<keyword evidence="1 3" id="KW-0328">Glycosyltransferase</keyword>
<evidence type="ECO:0000313" key="4">
    <source>
        <dbReference type="EMBL" id="KAK2144729.1"/>
    </source>
</evidence>
<evidence type="ECO:0000256" key="2">
    <source>
        <dbReference type="ARBA" id="ARBA00022679"/>
    </source>
</evidence>
<keyword evidence="3" id="KW-0325">Glycoprotein</keyword>
<comment type="similarity">
    <text evidence="3">Belongs to the glycosyltransferase 11 family.</text>
</comment>
<keyword evidence="3" id="KW-0735">Signal-anchor</keyword>
<accession>A0AAD9MVP8</accession>
<evidence type="ECO:0000256" key="1">
    <source>
        <dbReference type="ARBA" id="ARBA00022676"/>
    </source>
</evidence>
<keyword evidence="3" id="KW-0333">Golgi apparatus</keyword>
<dbReference type="PANTHER" id="PTHR11927">
    <property type="entry name" value="GALACTOSIDE 2-L-FUCOSYLTRANSFERASE"/>
    <property type="match status" value="1"/>
</dbReference>
<dbReference type="CDD" id="cd11301">
    <property type="entry name" value="Fut1_Fut2_like"/>
    <property type="match status" value="1"/>
</dbReference>
<keyword evidence="5" id="KW-1185">Reference proteome</keyword>
<comment type="pathway">
    <text evidence="3">Protein modification; protein glycosylation.</text>
</comment>
<evidence type="ECO:0000313" key="5">
    <source>
        <dbReference type="Proteomes" id="UP001208570"/>
    </source>
</evidence>
<dbReference type="PANTHER" id="PTHR11927:SF9">
    <property type="entry name" value="L-FUCOSYLTRANSFERASE"/>
    <property type="match status" value="1"/>
</dbReference>
<dbReference type="AlphaFoldDB" id="A0AAD9MVP8"/>
<gene>
    <name evidence="4" type="ORF">LSH36_735g00018</name>
</gene>
<name>A0AAD9MVP8_9ANNE</name>
<comment type="subcellular location">
    <subcellularLocation>
        <location evidence="3">Golgi apparatus</location>
        <location evidence="3">Golgi stack membrane</location>
        <topology evidence="3">Single-pass type II membrane protein</topology>
    </subcellularLocation>
</comment>
<keyword evidence="3" id="KW-0812">Transmembrane</keyword>
<dbReference type="EC" id="2.4.1.-" evidence="3"/>
<dbReference type="Proteomes" id="UP001208570">
    <property type="component" value="Unassembled WGS sequence"/>
</dbReference>
<dbReference type="GO" id="GO:0032580">
    <property type="term" value="C:Golgi cisterna membrane"/>
    <property type="evidence" value="ECO:0007669"/>
    <property type="project" value="UniProtKB-SubCell"/>
</dbReference>
<organism evidence="4 5">
    <name type="scientific">Paralvinella palmiformis</name>
    <dbReference type="NCBI Taxonomy" id="53620"/>
    <lineage>
        <taxon>Eukaryota</taxon>
        <taxon>Metazoa</taxon>
        <taxon>Spiralia</taxon>
        <taxon>Lophotrochozoa</taxon>
        <taxon>Annelida</taxon>
        <taxon>Polychaeta</taxon>
        <taxon>Sedentaria</taxon>
        <taxon>Canalipalpata</taxon>
        <taxon>Terebellida</taxon>
        <taxon>Terebelliformia</taxon>
        <taxon>Alvinellidae</taxon>
        <taxon>Paralvinella</taxon>
    </lineage>
</organism>
<proteinExistence type="inferred from homology"/>
<comment type="caution">
    <text evidence="4">The sequence shown here is derived from an EMBL/GenBank/DDBJ whole genome shotgun (WGS) entry which is preliminary data.</text>
</comment>
<dbReference type="InterPro" id="IPR002516">
    <property type="entry name" value="Glyco_trans_11"/>
</dbReference>
<dbReference type="EMBL" id="JAODUP010000735">
    <property type="protein sequence ID" value="KAK2144729.1"/>
    <property type="molecule type" value="Genomic_DNA"/>
</dbReference>
<dbReference type="Pfam" id="PF01531">
    <property type="entry name" value="Glyco_transf_11"/>
    <property type="match status" value="1"/>
</dbReference>
<reference evidence="4" key="1">
    <citation type="journal article" date="2023" name="Mol. Biol. Evol.">
        <title>Third-Generation Sequencing Reveals the Adaptive Role of the Epigenome in Three Deep-Sea Polychaetes.</title>
        <authorList>
            <person name="Perez M."/>
            <person name="Aroh O."/>
            <person name="Sun Y."/>
            <person name="Lan Y."/>
            <person name="Juniper S.K."/>
            <person name="Young C.R."/>
            <person name="Angers B."/>
            <person name="Qian P.Y."/>
        </authorList>
    </citation>
    <scope>NUCLEOTIDE SEQUENCE</scope>
    <source>
        <strain evidence="4">P08H-3</strain>
    </source>
</reference>
<dbReference type="GO" id="GO:0005975">
    <property type="term" value="P:carbohydrate metabolic process"/>
    <property type="evidence" value="ECO:0007669"/>
    <property type="project" value="InterPro"/>
</dbReference>
<evidence type="ECO:0000256" key="3">
    <source>
        <dbReference type="RuleBase" id="RU363129"/>
    </source>
</evidence>
<keyword evidence="2 3" id="KW-0808">Transferase</keyword>
<dbReference type="GO" id="GO:0008107">
    <property type="term" value="F:galactoside 2-alpha-L-fucosyltransferase activity"/>
    <property type="evidence" value="ECO:0007669"/>
    <property type="project" value="InterPro"/>
</dbReference>
<sequence length="303" mass="35480">MNETSSEHPDSVGSSENKTTCGGRLMLSVLRQGRLGNAMWEYSALYGLANLTNRIPILNPGFRDLRRIFSLSGAEGIKVNHFEHFYHFEQHDWLAPYDIEVTSDNLRNISQDVMLKGYFQHFRFFAHVSDKIRKEFTFRREIKQKVSVFFEQHNLMDKNIIKIGIHIRRRDLSRASWIKKGFGPPDLTYFINAMNHFRSKYKRVHFIVCSDDLKWVRKHISGRDVTIVQRNAAEEDMALLSSCNHVIISNGTFSWWIGWLCRGTTVRYKGIPKPNTTLYYMTNGQYWPPDDAYNHYVSVDSQK</sequence>